<keyword evidence="7 11" id="KW-0328">Glycosyltransferase</keyword>
<dbReference type="EMBL" id="CP060790">
    <property type="protein sequence ID" value="QNP60637.1"/>
    <property type="molecule type" value="Genomic_DNA"/>
</dbReference>
<keyword evidence="8 11" id="KW-0808">Transferase</keyword>
<dbReference type="UniPathway" id="UPA00973"/>
<dbReference type="SUPFAM" id="SSF53756">
    <property type="entry name" value="UDP-Glycosyltransferase/glycogen phosphorylase"/>
    <property type="match status" value="1"/>
</dbReference>
<reference evidence="12 13" key="1">
    <citation type="submission" date="2020-08" db="EMBL/GenBank/DDBJ databases">
        <title>Genome sequence of Acidovorax monticola KACC 19171T.</title>
        <authorList>
            <person name="Hyun D.-W."/>
            <person name="Bae J.-W."/>
        </authorList>
    </citation>
    <scope>NUCLEOTIDE SEQUENCE [LARGE SCALE GENOMIC DNA]</scope>
    <source>
        <strain evidence="12 13">KACC 19171</strain>
    </source>
</reference>
<sequence>MSTTPRVAMVAGETSGDLLAGLLLDGLQAQWPGLVGQGIGGPQMARRGFEPWWASERLAVHGYSWEVLRRLREILGIRKQLRARLLADKPDVFIGVDAPDFNLGLEADLRAAGIKTVHFVCPSIWAWRAKRVEKIRRAADHVLCIFPFEPELLARHGIAATYVGHPLANVIPLVPDRAAARAQLGLAPGDEALAILPGSRSAEIQYIAPPFFKAAALIKQARPAIKMIVPAVPALHDRIVQVARECGVEQALTVVPGQSHTVLAACDCTLIASGTATLEAALFKRPMVIGYHMHPISWRLMRRKQLQPWVGLPNILCGDFVVPELIQDAATPQALCGAVLQWLRAGTERPEALEALERRFTALHHELQRDTSRLAADAIQKILAV</sequence>
<dbReference type="GO" id="GO:0009245">
    <property type="term" value="P:lipid A biosynthetic process"/>
    <property type="evidence" value="ECO:0007669"/>
    <property type="project" value="UniProtKB-UniRule"/>
</dbReference>
<dbReference type="Proteomes" id="UP000516057">
    <property type="component" value="Chromosome"/>
</dbReference>
<keyword evidence="9 11" id="KW-0443">Lipid metabolism</keyword>
<comment type="catalytic activity">
    <reaction evidence="10 11">
        <text>a lipid X + a UDP-2-N,3-O-bis[(3R)-3-hydroxyacyl]-alpha-D-glucosamine = a lipid A disaccharide + UDP + H(+)</text>
        <dbReference type="Rhea" id="RHEA:67828"/>
        <dbReference type="ChEBI" id="CHEBI:15378"/>
        <dbReference type="ChEBI" id="CHEBI:58223"/>
        <dbReference type="ChEBI" id="CHEBI:137748"/>
        <dbReference type="ChEBI" id="CHEBI:176338"/>
        <dbReference type="ChEBI" id="CHEBI:176343"/>
        <dbReference type="EC" id="2.4.1.182"/>
    </reaction>
</comment>
<evidence type="ECO:0000256" key="5">
    <source>
        <dbReference type="ARBA" id="ARBA00022516"/>
    </source>
</evidence>
<gene>
    <name evidence="11 12" type="primary">lpxB</name>
    <name evidence="12" type="ORF">H9L24_07460</name>
</gene>
<comment type="function">
    <text evidence="1 11">Condensation of UDP-2,3-diacylglucosamine and 2,3-diacylglucosamine-1-phosphate to form lipid A disaccharide, a precursor of lipid A, a phosphorylated glycolipid that anchors the lipopolysaccharide to the outer membrane of the cell.</text>
</comment>
<dbReference type="KEGG" id="amon:H9L24_07460"/>
<dbReference type="GO" id="GO:0008915">
    <property type="term" value="F:lipid-A-disaccharide synthase activity"/>
    <property type="evidence" value="ECO:0007669"/>
    <property type="project" value="UniProtKB-UniRule"/>
</dbReference>
<dbReference type="EC" id="2.4.1.182" evidence="3 11"/>
<keyword evidence="13" id="KW-1185">Reference proteome</keyword>
<evidence type="ECO:0000256" key="3">
    <source>
        <dbReference type="ARBA" id="ARBA00012687"/>
    </source>
</evidence>
<evidence type="ECO:0000256" key="9">
    <source>
        <dbReference type="ARBA" id="ARBA00023098"/>
    </source>
</evidence>
<dbReference type="NCBIfam" id="TIGR00215">
    <property type="entry name" value="lpxB"/>
    <property type="match status" value="1"/>
</dbReference>
<dbReference type="AlphaFoldDB" id="A0A7H0HJC1"/>
<dbReference type="RefSeq" id="WP_187737617.1">
    <property type="nucleotide sequence ID" value="NZ_CP060790.1"/>
</dbReference>
<dbReference type="InterPro" id="IPR003835">
    <property type="entry name" value="Glyco_trans_19"/>
</dbReference>
<protein>
    <recommendedName>
        <fullName evidence="4 11">Lipid-A-disaccharide synthase</fullName>
        <ecNumber evidence="3 11">2.4.1.182</ecNumber>
    </recommendedName>
</protein>
<evidence type="ECO:0000256" key="10">
    <source>
        <dbReference type="ARBA" id="ARBA00048975"/>
    </source>
</evidence>
<evidence type="ECO:0000256" key="8">
    <source>
        <dbReference type="ARBA" id="ARBA00022679"/>
    </source>
</evidence>
<keyword evidence="5 11" id="KW-0444">Lipid biosynthesis</keyword>
<evidence type="ECO:0000313" key="13">
    <source>
        <dbReference type="Proteomes" id="UP000516057"/>
    </source>
</evidence>
<dbReference type="HAMAP" id="MF_00392">
    <property type="entry name" value="LpxB"/>
    <property type="match status" value="1"/>
</dbReference>
<comment type="pathway">
    <text evidence="11">Bacterial outer membrane biogenesis; LPS lipid A biosynthesis.</text>
</comment>
<keyword evidence="6 11" id="KW-0441">Lipid A biosynthesis</keyword>
<proteinExistence type="inferred from homology"/>
<comment type="similarity">
    <text evidence="2 11">Belongs to the LpxB family.</text>
</comment>
<dbReference type="PANTHER" id="PTHR30372:SF4">
    <property type="entry name" value="LIPID-A-DISACCHARIDE SYNTHASE, MITOCHONDRIAL-RELATED"/>
    <property type="match status" value="1"/>
</dbReference>
<organism evidence="12 13">
    <name type="scientific">Paenacidovorax monticola</name>
    <dbReference type="NCBI Taxonomy" id="1926868"/>
    <lineage>
        <taxon>Bacteria</taxon>
        <taxon>Pseudomonadati</taxon>
        <taxon>Pseudomonadota</taxon>
        <taxon>Betaproteobacteria</taxon>
        <taxon>Burkholderiales</taxon>
        <taxon>Comamonadaceae</taxon>
        <taxon>Paenacidovorax</taxon>
    </lineage>
</organism>
<dbReference type="GO" id="GO:0016020">
    <property type="term" value="C:membrane"/>
    <property type="evidence" value="ECO:0007669"/>
    <property type="project" value="GOC"/>
</dbReference>
<accession>A0A7H0HJC1</accession>
<name>A0A7H0HJC1_9BURK</name>
<evidence type="ECO:0000256" key="2">
    <source>
        <dbReference type="ARBA" id="ARBA00007868"/>
    </source>
</evidence>
<evidence type="ECO:0000256" key="11">
    <source>
        <dbReference type="HAMAP-Rule" id="MF_00392"/>
    </source>
</evidence>
<evidence type="ECO:0000313" key="12">
    <source>
        <dbReference type="EMBL" id="QNP60637.1"/>
    </source>
</evidence>
<evidence type="ECO:0000256" key="6">
    <source>
        <dbReference type="ARBA" id="ARBA00022556"/>
    </source>
</evidence>
<dbReference type="PANTHER" id="PTHR30372">
    <property type="entry name" value="LIPID-A-DISACCHARIDE SYNTHASE"/>
    <property type="match status" value="1"/>
</dbReference>
<dbReference type="Pfam" id="PF02684">
    <property type="entry name" value="LpxB"/>
    <property type="match status" value="1"/>
</dbReference>
<evidence type="ECO:0000256" key="1">
    <source>
        <dbReference type="ARBA" id="ARBA00002056"/>
    </source>
</evidence>
<evidence type="ECO:0000256" key="7">
    <source>
        <dbReference type="ARBA" id="ARBA00022676"/>
    </source>
</evidence>
<evidence type="ECO:0000256" key="4">
    <source>
        <dbReference type="ARBA" id="ARBA00020902"/>
    </source>
</evidence>
<dbReference type="GO" id="GO:0005543">
    <property type="term" value="F:phospholipid binding"/>
    <property type="evidence" value="ECO:0007669"/>
    <property type="project" value="TreeGrafter"/>
</dbReference>